<feature type="region of interest" description="Disordered" evidence="2">
    <location>
        <begin position="1129"/>
        <end position="1158"/>
    </location>
</feature>
<sequence length="1366" mass="148917">MAPTANDCKLSPIGLKSLKLPTGKKAEEARYQPQLEAAKMAFLVAGMHKDNKHAVEHDGFHTLWHVSRENLSGESGLREWCRFYNAFLSLVLDMLTALDRFTGGTTVMAHIAGQPDNLDNDSDIISPHVYFSPALCDAVPTFRAAHHTAPTDTRILSSSSHVVLSIRGEREGEEELYWEPVEVDSCAPGCVGMNEHAIQQSTPSERLRQLRNEVERLKNEIRAREQEIGRLYKDMVAGTGGAGAHVSPSVHGGSVGFADVTPQTIDHGLPDEQLSSRVTTGSLSSPVLSPISSISSMSSLPLTDCLTPVVSQAPSPMTTPVLNSGRTEESSYGTIHVPELVMPSIQSDSPVAAHLSRASSPTTESPSLAIPSIQDRNLPISNFTSGYKHGSRTLSRKTTDSPTLAIPSKRIQIPLVPNSSSSREPLSTYPFHADNEWSPLVTPTQTEIPTVAGMIKAFGPATTTRSNTHAEVLLAPLRVYRGSSTGTDVQQTTGKMVTEIPTPGDGYSLPANQLNCPESWPFGVGYVPTQASGNVGLSLQYRGSGCGLPYVKSDERGHNLTVVPAVFGMPLGLDVCKRARRKGPLQGRARREHADDMDHGGLVYAASCCGKIFGYSMKPVHGQQQETIAEIPSEELYAMPASIHGHPSSSVAHAANEVNTEDVVYEPEERECYATAPSHVNDASAQQDFGQVSLIFERIAGRLGIPFEEVVARFDVFRLDKRAEHDAFQLYKAYYNMHTEEESKRVPLATDGDISHDAEHVYKCWQAFKNANPSQWPSILVFKSRIPDERLSNDAASERRRVLEYFMRQLRSTLDALAESYGFHSVLIVSGNDIVRDDGIGMAYESSESEGFLCKLTRSSTDEVIGHLKAHVWNNHSTAQIAKSPPLNYERPSIHDETQSAEAQTLSFHPDGAVRLSDGSTTDKLLVMSKDIEDAFARLFRSNGITPRFEGMNCLLDTLFKSGLTCFNWPQNVPWNTFCGHNGGLRGLDVVQLQQLYSALTEASTDCRIYISKNPYPGMAIHTVPFNGSVHPVITDSRDVNPHGRLVLQGVTPKQENTSCLKLYMTRNGDDDPTFTSNKGSEPPKDEPQSLCPPRRAPKREAQVEQGGPLNVDKSFPIEVAGWSLGERGSLVSSKPRQSEANLSKHGQRTEIQVISSSPAFIRPSAGIKQYPSLKTQQPSEESINVQGIELADESGLSQGARADVHSHQEDARSRRMTPSPVTSGSTRDAGPARGEPAQSVHGASESHRMPPGMDRQGSGSWRMVAVPQMHDVSAATSAAARVPQEFLEMMATQYLKFQQQKINSLTARDAAPHHESSIANALGEGFDVGHGDFTLNLSQGYAGIDDEMSLYINDDLLMDNAGVNE</sequence>
<proteinExistence type="predicted"/>
<dbReference type="GeneID" id="63823963"/>
<accession>A0A165F6J0</accession>
<evidence type="ECO:0000313" key="4">
    <source>
        <dbReference type="Proteomes" id="UP000076871"/>
    </source>
</evidence>
<feature type="region of interest" description="Disordered" evidence="2">
    <location>
        <begin position="1196"/>
        <end position="1260"/>
    </location>
</feature>
<feature type="compositionally biased region" description="Polar residues" evidence="2">
    <location>
        <begin position="1131"/>
        <end position="1142"/>
    </location>
</feature>
<organism evidence="3 4">
    <name type="scientific">Laetiporus sulphureus 93-53</name>
    <dbReference type="NCBI Taxonomy" id="1314785"/>
    <lineage>
        <taxon>Eukaryota</taxon>
        <taxon>Fungi</taxon>
        <taxon>Dikarya</taxon>
        <taxon>Basidiomycota</taxon>
        <taxon>Agaricomycotina</taxon>
        <taxon>Agaricomycetes</taxon>
        <taxon>Polyporales</taxon>
        <taxon>Laetiporus</taxon>
    </lineage>
</organism>
<dbReference type="OrthoDB" id="2758439at2759"/>
<protein>
    <submittedName>
        <fullName evidence="3">Uncharacterized protein</fullName>
    </submittedName>
</protein>
<keyword evidence="1" id="KW-0175">Coiled coil</keyword>
<dbReference type="EMBL" id="KV427615">
    <property type="protein sequence ID" value="KZT08490.1"/>
    <property type="molecule type" value="Genomic_DNA"/>
</dbReference>
<evidence type="ECO:0000256" key="1">
    <source>
        <dbReference type="SAM" id="Coils"/>
    </source>
</evidence>
<name>A0A165F6J0_9APHY</name>
<evidence type="ECO:0000313" key="3">
    <source>
        <dbReference type="EMBL" id="KZT08490.1"/>
    </source>
</evidence>
<gene>
    <name evidence="3" type="ORF">LAESUDRAFT_712985</name>
</gene>
<dbReference type="InParanoid" id="A0A165F6J0"/>
<feature type="region of interest" description="Disordered" evidence="2">
    <location>
        <begin position="1066"/>
        <end position="1113"/>
    </location>
</feature>
<dbReference type="RefSeq" id="XP_040766230.1">
    <property type="nucleotide sequence ID" value="XM_040906934.1"/>
</dbReference>
<keyword evidence="4" id="KW-1185">Reference proteome</keyword>
<dbReference type="Proteomes" id="UP000076871">
    <property type="component" value="Unassembled WGS sequence"/>
</dbReference>
<reference evidence="3 4" key="1">
    <citation type="journal article" date="2016" name="Mol. Biol. Evol.">
        <title>Comparative Genomics of Early-Diverging Mushroom-Forming Fungi Provides Insights into the Origins of Lignocellulose Decay Capabilities.</title>
        <authorList>
            <person name="Nagy L.G."/>
            <person name="Riley R."/>
            <person name="Tritt A."/>
            <person name="Adam C."/>
            <person name="Daum C."/>
            <person name="Floudas D."/>
            <person name="Sun H."/>
            <person name="Yadav J.S."/>
            <person name="Pangilinan J."/>
            <person name="Larsson K.H."/>
            <person name="Matsuura K."/>
            <person name="Barry K."/>
            <person name="Labutti K."/>
            <person name="Kuo R."/>
            <person name="Ohm R.A."/>
            <person name="Bhattacharya S.S."/>
            <person name="Shirouzu T."/>
            <person name="Yoshinaga Y."/>
            <person name="Martin F.M."/>
            <person name="Grigoriev I.V."/>
            <person name="Hibbett D.S."/>
        </authorList>
    </citation>
    <scope>NUCLEOTIDE SEQUENCE [LARGE SCALE GENOMIC DNA]</scope>
    <source>
        <strain evidence="3 4">93-53</strain>
    </source>
</reference>
<feature type="region of interest" description="Disordered" evidence="2">
    <location>
        <begin position="351"/>
        <end position="429"/>
    </location>
</feature>
<evidence type="ECO:0000256" key="2">
    <source>
        <dbReference type="SAM" id="MobiDB-lite"/>
    </source>
</evidence>
<feature type="coiled-coil region" evidence="1">
    <location>
        <begin position="204"/>
        <end position="234"/>
    </location>
</feature>
<feature type="compositionally biased region" description="Basic and acidic residues" evidence="2">
    <location>
        <begin position="1203"/>
        <end position="1214"/>
    </location>
</feature>
<feature type="compositionally biased region" description="Polar residues" evidence="2">
    <location>
        <begin position="357"/>
        <end position="366"/>
    </location>
</feature>